<gene>
    <name evidence="3" type="ORF">CGS46_02160</name>
</gene>
<protein>
    <submittedName>
        <fullName evidence="3">DUF5046 domain-containing protein</fullName>
    </submittedName>
</protein>
<sequence length="539" mass="58974">MKRNVCRIGSAAVCAALCLTLGCSCSVLPPASGKPAAPASSVPTDAHGDPLYDSSRLDDGKLRILYGYDNSGGACTVLCGSKVLYQSFRSENVNLLQDTVTGETNYWFRTWADPDAYCGRRSGLFDKDGNEVMTFEGEQNASMQNGLLVLQEAHAVNGSYENGYDDYGTCQVIDLSTGERLPVPDGAYRCIVCGDRLVFTCYARPADLAEDAWDDEPALHSWVIIQTKDGTQTYGADATTAISLSYAPDVLNDWVELDTCHASGEPTDETLYHPATGEGFTGFRQVCGNGTACFVASDGRYELRDLATVDRTLIGTFDDQPSSYFPGYVVTWRTSGGFGYDLHDLVTGEVTPLYASSVMSDTIALYYEDGRLKVFSTATGDLITDTAVEPVEGQQSVMMDNKGDGYVWLELRDNDNFETTATRVYGPEGLVSDLTHLQDKYYALNYLITTPEGRPLYCGNANAPSSNGSMCDVLDENGNIVFYGLGSCYSYYDNSLNQLPEHVFVAKRGFYYGWMDTNGKWLYCQSIFSSINADDEMGY</sequence>
<dbReference type="InterPro" id="IPR032491">
    <property type="entry name" value="DUF5046"/>
</dbReference>
<organism evidence="3 4">
    <name type="scientific">Faecalibacterium langellae</name>
    <dbReference type="NCBI Taxonomy" id="3435293"/>
    <lineage>
        <taxon>Bacteria</taxon>
        <taxon>Bacillati</taxon>
        <taxon>Bacillota</taxon>
        <taxon>Clostridia</taxon>
        <taxon>Eubacteriales</taxon>
        <taxon>Oscillospiraceae</taxon>
        <taxon>Faecalibacterium</taxon>
    </lineage>
</organism>
<feature type="signal peptide" evidence="1">
    <location>
        <begin position="1"/>
        <end position="25"/>
    </location>
</feature>
<dbReference type="AlphaFoldDB" id="A0A2A6ZEA1"/>
<dbReference type="Proteomes" id="UP000220752">
    <property type="component" value="Unassembled WGS sequence"/>
</dbReference>
<dbReference type="PROSITE" id="PS51257">
    <property type="entry name" value="PROKAR_LIPOPROTEIN"/>
    <property type="match status" value="1"/>
</dbReference>
<proteinExistence type="predicted"/>
<evidence type="ECO:0000259" key="2">
    <source>
        <dbReference type="Pfam" id="PF16465"/>
    </source>
</evidence>
<dbReference type="Pfam" id="PF16465">
    <property type="entry name" value="DUF5046"/>
    <property type="match status" value="1"/>
</dbReference>
<evidence type="ECO:0000313" key="4">
    <source>
        <dbReference type="Proteomes" id="UP000220752"/>
    </source>
</evidence>
<accession>A0A2A6ZEA1</accession>
<keyword evidence="4" id="KW-1185">Reference proteome</keyword>
<keyword evidence="1" id="KW-0732">Signal</keyword>
<reference evidence="3 4" key="1">
    <citation type="journal article" date="2017" name="Front. Microbiol.">
        <title>New Insights into the Diversity of the Genus Faecalibacterium.</title>
        <authorList>
            <person name="Benevides L."/>
            <person name="Burman S."/>
            <person name="Martin R."/>
            <person name="Robert V."/>
            <person name="Thomas M."/>
            <person name="Miquel S."/>
            <person name="Chain F."/>
            <person name="Sokol H."/>
            <person name="Bermudez-Humaran L.G."/>
            <person name="Morrison M."/>
            <person name="Langella P."/>
            <person name="Azevedo V.A."/>
            <person name="Chatel J.M."/>
            <person name="Soares S."/>
        </authorList>
    </citation>
    <scope>NUCLEOTIDE SEQUENCE [LARGE SCALE GENOMIC DNA]</scope>
    <source>
        <strain evidence="4">CNCM I-4540</strain>
    </source>
</reference>
<name>A0A2A6ZEA1_9FIRM</name>
<feature type="chain" id="PRO_5038654781" evidence="1">
    <location>
        <begin position="26"/>
        <end position="539"/>
    </location>
</feature>
<comment type="caution">
    <text evidence="3">The sequence shown here is derived from an EMBL/GenBank/DDBJ whole genome shotgun (WGS) entry which is preliminary data.</text>
</comment>
<evidence type="ECO:0000256" key="1">
    <source>
        <dbReference type="SAM" id="SignalP"/>
    </source>
</evidence>
<evidence type="ECO:0000313" key="3">
    <source>
        <dbReference type="EMBL" id="PDX59735.1"/>
    </source>
</evidence>
<feature type="domain" description="DUF5046" evidence="2">
    <location>
        <begin position="273"/>
        <end position="532"/>
    </location>
</feature>
<dbReference type="EMBL" id="NMTQ01000011">
    <property type="protein sequence ID" value="PDX59735.1"/>
    <property type="molecule type" value="Genomic_DNA"/>
</dbReference>